<dbReference type="GO" id="GO:0009252">
    <property type="term" value="P:peptidoglycan biosynthetic process"/>
    <property type="evidence" value="ECO:0007669"/>
    <property type="project" value="UniProtKB-UniPathway"/>
</dbReference>
<dbReference type="InterPro" id="IPR005490">
    <property type="entry name" value="LD_TPept_cat_dom"/>
</dbReference>
<keyword evidence="4 7" id="KW-0133">Cell shape</keyword>
<dbReference type="UniPathway" id="UPA00219"/>
<feature type="active site" description="Nucleophile" evidence="7">
    <location>
        <position position="133"/>
    </location>
</feature>
<accession>A0A6N4PYT3</accession>
<dbReference type="OrthoDB" id="9809748at2"/>
<sequence>MFITLLSNLLLVANLYSESKPTIYVYKSEKILKVVKEDKIILEIPISLGFEPKGHKLEEGDGKTPEGTYIIDYQIPEWDYYKALHISYPTKDQVEAAKKINKNPGSGILIHGMKYYWNWFGHLHTYLNWTHGCIAVNNEEMDILFKIIPNGSKIVIEP</sequence>
<evidence type="ECO:0000256" key="2">
    <source>
        <dbReference type="ARBA" id="ARBA00005992"/>
    </source>
</evidence>
<reference evidence="9" key="1">
    <citation type="journal article" date="2019" name="PLoS Negl. Trop. Dis.">
        <title>Revisiting the worldwide diversity of Leptospira species in the environment.</title>
        <authorList>
            <person name="Vincent A.T."/>
            <person name="Schiettekatte O."/>
            <person name="Bourhy P."/>
            <person name="Veyrier F.J."/>
            <person name="Picardeau M."/>
        </authorList>
    </citation>
    <scope>NUCLEOTIDE SEQUENCE [LARGE SCALE GENOMIC DNA]</scope>
    <source>
        <strain evidence="9">201800293</strain>
    </source>
</reference>
<dbReference type="CDD" id="cd16913">
    <property type="entry name" value="YkuD_like"/>
    <property type="match status" value="1"/>
</dbReference>
<comment type="pathway">
    <text evidence="1 7">Cell wall biogenesis; peptidoglycan biosynthesis.</text>
</comment>
<dbReference type="Gene3D" id="2.40.440.10">
    <property type="entry name" value="L,D-transpeptidase catalytic domain-like"/>
    <property type="match status" value="1"/>
</dbReference>
<keyword evidence="3" id="KW-0808">Transferase</keyword>
<dbReference type="PANTHER" id="PTHR36699:SF1">
    <property type="entry name" value="L,D-TRANSPEPTIDASE YAFK-RELATED"/>
    <property type="match status" value="1"/>
</dbReference>
<feature type="domain" description="L,D-TPase catalytic" evidence="8">
    <location>
        <begin position="21"/>
        <end position="157"/>
    </location>
</feature>
<dbReference type="SUPFAM" id="SSF141523">
    <property type="entry name" value="L,D-transpeptidase catalytic domain-like"/>
    <property type="match status" value="1"/>
</dbReference>
<evidence type="ECO:0000313" key="10">
    <source>
        <dbReference type="Proteomes" id="UP000297239"/>
    </source>
</evidence>
<keyword evidence="5 7" id="KW-0573">Peptidoglycan synthesis</keyword>
<evidence type="ECO:0000256" key="1">
    <source>
        <dbReference type="ARBA" id="ARBA00004752"/>
    </source>
</evidence>
<evidence type="ECO:0000256" key="3">
    <source>
        <dbReference type="ARBA" id="ARBA00022679"/>
    </source>
</evidence>
<dbReference type="Proteomes" id="UP000297239">
    <property type="component" value="Unassembled WGS sequence"/>
</dbReference>
<dbReference type="PANTHER" id="PTHR36699">
    <property type="entry name" value="LD-TRANSPEPTIDASE"/>
    <property type="match status" value="1"/>
</dbReference>
<organism evidence="9 10">
    <name type="scientific">Leptospira kanakyensis</name>
    <dbReference type="NCBI Taxonomy" id="2484968"/>
    <lineage>
        <taxon>Bacteria</taxon>
        <taxon>Pseudomonadati</taxon>
        <taxon>Spirochaetota</taxon>
        <taxon>Spirochaetia</taxon>
        <taxon>Leptospirales</taxon>
        <taxon>Leptospiraceae</taxon>
        <taxon>Leptospira</taxon>
    </lineage>
</organism>
<comment type="similarity">
    <text evidence="2">Belongs to the YkuD family.</text>
</comment>
<dbReference type="GO" id="GO:0004180">
    <property type="term" value="F:carboxypeptidase activity"/>
    <property type="evidence" value="ECO:0007669"/>
    <property type="project" value="UniProtKB-ARBA"/>
</dbReference>
<evidence type="ECO:0000259" key="8">
    <source>
        <dbReference type="PROSITE" id="PS52029"/>
    </source>
</evidence>
<dbReference type="GO" id="GO:0016740">
    <property type="term" value="F:transferase activity"/>
    <property type="evidence" value="ECO:0007669"/>
    <property type="project" value="UniProtKB-KW"/>
</dbReference>
<dbReference type="GO" id="GO:0008360">
    <property type="term" value="P:regulation of cell shape"/>
    <property type="evidence" value="ECO:0007669"/>
    <property type="project" value="UniProtKB-UniRule"/>
</dbReference>
<dbReference type="Pfam" id="PF03734">
    <property type="entry name" value="YkuD"/>
    <property type="match status" value="1"/>
</dbReference>
<dbReference type="GO" id="GO:0071555">
    <property type="term" value="P:cell wall organization"/>
    <property type="evidence" value="ECO:0007669"/>
    <property type="project" value="UniProtKB-UniRule"/>
</dbReference>
<dbReference type="AlphaFoldDB" id="A0A6N4PYT3"/>
<evidence type="ECO:0000256" key="6">
    <source>
        <dbReference type="ARBA" id="ARBA00023316"/>
    </source>
</evidence>
<dbReference type="InterPro" id="IPR038063">
    <property type="entry name" value="Transpep_catalytic_dom"/>
</dbReference>
<proteinExistence type="inferred from homology"/>
<name>A0A6N4PYT3_9LEPT</name>
<dbReference type="PROSITE" id="PS52029">
    <property type="entry name" value="LD_TPASE"/>
    <property type="match status" value="1"/>
</dbReference>
<gene>
    <name evidence="9" type="ORF">EHQ18_11190</name>
</gene>
<evidence type="ECO:0000256" key="7">
    <source>
        <dbReference type="PROSITE-ProRule" id="PRU01373"/>
    </source>
</evidence>
<evidence type="ECO:0000256" key="4">
    <source>
        <dbReference type="ARBA" id="ARBA00022960"/>
    </source>
</evidence>
<protein>
    <submittedName>
        <fullName evidence="9">Peptidase</fullName>
    </submittedName>
</protein>
<keyword evidence="6 7" id="KW-0961">Cell wall biogenesis/degradation</keyword>
<feature type="active site" description="Proton donor/acceptor" evidence="7">
    <location>
        <position position="111"/>
    </location>
</feature>
<comment type="caution">
    <text evidence="9">The sequence shown here is derived from an EMBL/GenBank/DDBJ whole genome shotgun (WGS) entry which is preliminary data.</text>
</comment>
<dbReference type="EMBL" id="RQFF01000030">
    <property type="protein sequence ID" value="TGK69965.1"/>
    <property type="molecule type" value="Genomic_DNA"/>
</dbReference>
<keyword evidence="10" id="KW-1185">Reference proteome</keyword>
<evidence type="ECO:0000313" key="9">
    <source>
        <dbReference type="EMBL" id="TGK69965.1"/>
    </source>
</evidence>
<evidence type="ECO:0000256" key="5">
    <source>
        <dbReference type="ARBA" id="ARBA00022984"/>
    </source>
</evidence>